<keyword evidence="3 6" id="KW-0812">Transmembrane</keyword>
<dbReference type="Proteomes" id="UP001497444">
    <property type="component" value="Chromosome 14"/>
</dbReference>
<feature type="transmembrane region" description="Helical" evidence="6">
    <location>
        <begin position="114"/>
        <end position="131"/>
    </location>
</feature>
<reference evidence="8" key="1">
    <citation type="submission" date="2024-02" db="EMBL/GenBank/DDBJ databases">
        <authorList>
            <consortium name="ELIXIR-Norway"/>
            <consortium name="Elixir Norway"/>
        </authorList>
    </citation>
    <scope>NUCLEOTIDE SEQUENCE</scope>
</reference>
<comment type="similarity">
    <text evidence="2">Belongs to the PA-phosphatase related phosphoesterase family.</text>
</comment>
<protein>
    <recommendedName>
        <fullName evidence="7">Phosphatidic acid phosphatase type 2/haloperoxidase domain-containing protein</fullName>
    </recommendedName>
</protein>
<name>A0ABP0W4T1_9BRYO</name>
<evidence type="ECO:0000256" key="4">
    <source>
        <dbReference type="ARBA" id="ARBA00022989"/>
    </source>
</evidence>
<dbReference type="InterPro" id="IPR036938">
    <property type="entry name" value="PAP2/HPO_sf"/>
</dbReference>
<dbReference type="PANTHER" id="PTHR10165:SF203">
    <property type="entry name" value="LIPID PHOSPHATE PHOSPHATASE 3, CHLOROPLASTIC-RELATED"/>
    <property type="match status" value="1"/>
</dbReference>
<feature type="domain" description="Phosphatidic acid phosphatase type 2/haloperoxidase" evidence="7">
    <location>
        <begin position="113"/>
        <end position="252"/>
    </location>
</feature>
<organism evidence="8 9">
    <name type="scientific">Sphagnum jensenii</name>
    <dbReference type="NCBI Taxonomy" id="128206"/>
    <lineage>
        <taxon>Eukaryota</taxon>
        <taxon>Viridiplantae</taxon>
        <taxon>Streptophyta</taxon>
        <taxon>Embryophyta</taxon>
        <taxon>Bryophyta</taxon>
        <taxon>Sphagnophytina</taxon>
        <taxon>Sphagnopsida</taxon>
        <taxon>Sphagnales</taxon>
        <taxon>Sphagnaceae</taxon>
        <taxon>Sphagnum</taxon>
    </lineage>
</organism>
<evidence type="ECO:0000256" key="6">
    <source>
        <dbReference type="SAM" id="Phobius"/>
    </source>
</evidence>
<dbReference type="SMART" id="SM00014">
    <property type="entry name" value="acidPPc"/>
    <property type="match status" value="1"/>
</dbReference>
<accession>A0ABP0W4T1</accession>
<feature type="transmembrane region" description="Helical" evidence="6">
    <location>
        <begin position="206"/>
        <end position="225"/>
    </location>
</feature>
<gene>
    <name evidence="8" type="ORF">CSSPJE1EN1_LOCUS7249</name>
</gene>
<feature type="transmembrane region" description="Helical" evidence="6">
    <location>
        <begin position="35"/>
        <end position="54"/>
    </location>
</feature>
<evidence type="ECO:0000256" key="1">
    <source>
        <dbReference type="ARBA" id="ARBA00004141"/>
    </source>
</evidence>
<dbReference type="Pfam" id="PF01569">
    <property type="entry name" value="PAP2"/>
    <property type="match status" value="1"/>
</dbReference>
<dbReference type="PANTHER" id="PTHR10165">
    <property type="entry name" value="LIPID PHOSPHATE PHOSPHATASE"/>
    <property type="match status" value="1"/>
</dbReference>
<feature type="transmembrane region" description="Helical" evidence="6">
    <location>
        <begin position="177"/>
        <end position="194"/>
    </location>
</feature>
<comment type="subcellular location">
    <subcellularLocation>
        <location evidence="1">Membrane</location>
        <topology evidence="1">Multi-pass membrane protein</topology>
    </subcellularLocation>
</comment>
<dbReference type="EMBL" id="OZ020109">
    <property type="protein sequence ID" value="CAK9261771.1"/>
    <property type="molecule type" value="Genomic_DNA"/>
</dbReference>
<keyword evidence="9" id="KW-1185">Reference proteome</keyword>
<dbReference type="InterPro" id="IPR043216">
    <property type="entry name" value="PAP-like"/>
</dbReference>
<evidence type="ECO:0000256" key="5">
    <source>
        <dbReference type="ARBA" id="ARBA00023136"/>
    </source>
</evidence>
<feature type="transmembrane region" description="Helical" evidence="6">
    <location>
        <begin position="231"/>
        <end position="252"/>
    </location>
</feature>
<evidence type="ECO:0000256" key="3">
    <source>
        <dbReference type="ARBA" id="ARBA00022692"/>
    </source>
</evidence>
<keyword evidence="5 6" id="KW-0472">Membrane</keyword>
<sequence length="297" mass="33374">MRSSSNAAAAAGPIDPDPPAPNSDVKFLSLIKYHWTDWVCLVILIIIEIILEVIHPYKRYVGPKNFITGELLYPMHSQTIPFYAVPIFSLMIPLVFILTYFFWRKSQRDVHHSILGLLTAVALTAVITDALKDGLGFPRPDFYARCFGSVYDPDNNVLCTGSPSQIKEGYKSFPSGHASWSFAGLGYLAMYIAGKLGTFFDRRGHTVKLLPVILPLLLATFIAVTRVDNYWHHWFDVFAGGLLGLFVAYFCYRQHYPSLFDVEGSSPYPHMQRHPAQPLAAWPAHSSPSWEGPDNHV</sequence>
<dbReference type="Gene3D" id="1.20.144.10">
    <property type="entry name" value="Phosphatidic acid phosphatase type 2/haloperoxidase"/>
    <property type="match status" value="1"/>
</dbReference>
<evidence type="ECO:0000313" key="8">
    <source>
        <dbReference type="EMBL" id="CAK9261771.1"/>
    </source>
</evidence>
<keyword evidence="4 6" id="KW-1133">Transmembrane helix</keyword>
<dbReference type="CDD" id="cd03390">
    <property type="entry name" value="PAP2_containing_1_like"/>
    <property type="match status" value="1"/>
</dbReference>
<dbReference type="InterPro" id="IPR000326">
    <property type="entry name" value="PAP2/HPO"/>
</dbReference>
<evidence type="ECO:0000313" key="9">
    <source>
        <dbReference type="Proteomes" id="UP001497444"/>
    </source>
</evidence>
<evidence type="ECO:0000256" key="2">
    <source>
        <dbReference type="ARBA" id="ARBA00008816"/>
    </source>
</evidence>
<feature type="transmembrane region" description="Helical" evidence="6">
    <location>
        <begin position="80"/>
        <end position="102"/>
    </location>
</feature>
<proteinExistence type="inferred from homology"/>
<evidence type="ECO:0000259" key="7">
    <source>
        <dbReference type="SMART" id="SM00014"/>
    </source>
</evidence>
<dbReference type="SUPFAM" id="SSF48317">
    <property type="entry name" value="Acid phosphatase/Vanadium-dependent haloperoxidase"/>
    <property type="match status" value="1"/>
</dbReference>